<gene>
    <name evidence="2" type="ORF">DEQ80_00505</name>
</gene>
<feature type="transmembrane region" description="Helical" evidence="1">
    <location>
        <begin position="620"/>
        <end position="637"/>
    </location>
</feature>
<feature type="transmembrane region" description="Helical" evidence="1">
    <location>
        <begin position="450"/>
        <end position="471"/>
    </location>
</feature>
<dbReference type="PANTHER" id="PTHR10790:SF51">
    <property type="entry name" value="TETRATRICOPEPTIDE REPEAT PROTEIN"/>
    <property type="match status" value="1"/>
</dbReference>
<keyword evidence="1" id="KW-1133">Transmembrane helix</keyword>
<feature type="transmembrane region" description="Helical" evidence="1">
    <location>
        <begin position="540"/>
        <end position="563"/>
    </location>
</feature>
<dbReference type="EMBL" id="DPBP01000003">
    <property type="protein sequence ID" value="HCE16314.1"/>
    <property type="molecule type" value="Genomic_DNA"/>
</dbReference>
<evidence type="ECO:0000313" key="3">
    <source>
        <dbReference type="Proteomes" id="UP000264141"/>
    </source>
</evidence>
<dbReference type="PANTHER" id="PTHR10790">
    <property type="entry name" value="TPR-DOMAIN CONTAINING PROTEIN"/>
    <property type="match status" value="1"/>
</dbReference>
<feature type="transmembrane region" description="Helical" evidence="1">
    <location>
        <begin position="410"/>
        <end position="430"/>
    </location>
</feature>
<evidence type="ECO:0000313" key="2">
    <source>
        <dbReference type="EMBL" id="HCE16314.1"/>
    </source>
</evidence>
<sequence length="830" mass="92591">MILAFLSWYGIFLLVGWLGFPIAYRFLPFLPGRGFALSKVLGLLIWAFGFWVTVSLHVLQNDAGGILLSLLALVLIAGLSLRSNAKELVAWVRDHMRLILVSEGLFFVLFAFWAVVRAAAPEAVGTEKPMELAFIQAILRSPSFPPHDPWLSGYAISYYYFGYVMVAMLSRLTGVAGEVGFNLAIAGWFGLAGVASYGVLYELLASGAGLKMRKAAVQALLAPLFILLISNLNGPLEVLHAGGVFWQRTPSGDWQSSFWRWLDIQELNRPPAEPFSWVPNRPGGIWWWRSSRVLTDYDLNGAPREVIDEFPAFSFILGDLHPHVLAMPFGLLALGLALNLYFKARTLPDSRVRPSLLVVQRDFWLGVVGLGALAFLNTWDFPIYVAIYVAAWILGRGSSMGWQWQYVREGILLGVLTGVGGVLLYAPFYTGFASQAGGVLPSLSFFTRGVHFWVMFGSLLIPALAWIVTELPVERRPLFLWRGFTWAAVGVFGLWLFSYLVGFFYYTLPGMADLITALQGGVSPQMALLGSFAKRLAQPGMWLSMLAILTLALSVFLALSRLVPADEKHLSPGLQDQASVDENSGKLFVLLLFLAGVGLVLLPEFFYLRDQFGWRMNTIFKFYFQAWMIWGIVAGYASARLLERFSAGISAWVVRAGLAVLLVMGLVYGYFGVMTRTQGFRPAEWSIDGALALRRYQPEEYEAIQWLKTAPAGVVAEAVGGSYTEFARVATFSGDPTVLGWPGHESQWRGGAREMGSREKDVELLYTVPDWETARSIIVSYNIRYIYVGSLEWSKYRVREEKFQTNMRLIFQNASVRIYEAPASLYEKPD</sequence>
<feature type="transmembrane region" description="Helical" evidence="1">
    <location>
        <begin position="587"/>
        <end position="608"/>
    </location>
</feature>
<dbReference type="STRING" id="229919.GCA_001050195_00563"/>
<accession>A0A3D1JD11</accession>
<feature type="transmembrane region" description="Helical" evidence="1">
    <location>
        <begin position="179"/>
        <end position="203"/>
    </location>
</feature>
<feature type="transmembrane region" description="Helical" evidence="1">
    <location>
        <begin position="324"/>
        <end position="342"/>
    </location>
</feature>
<feature type="transmembrane region" description="Helical" evidence="1">
    <location>
        <begin position="354"/>
        <end position="375"/>
    </location>
</feature>
<protein>
    <recommendedName>
        <fullName evidence="4">YYY membrane protein</fullName>
    </recommendedName>
</protein>
<feature type="transmembrane region" description="Helical" evidence="1">
    <location>
        <begin position="39"/>
        <end position="59"/>
    </location>
</feature>
<proteinExistence type="predicted"/>
<feature type="transmembrane region" description="Helical" evidence="1">
    <location>
        <begin position="649"/>
        <end position="671"/>
    </location>
</feature>
<feature type="transmembrane region" description="Helical" evidence="1">
    <location>
        <begin position="65"/>
        <end position="85"/>
    </location>
</feature>
<organism evidence="2 3">
    <name type="scientific">Anaerolinea thermolimosa</name>
    <dbReference type="NCBI Taxonomy" id="229919"/>
    <lineage>
        <taxon>Bacteria</taxon>
        <taxon>Bacillati</taxon>
        <taxon>Chloroflexota</taxon>
        <taxon>Anaerolineae</taxon>
        <taxon>Anaerolineales</taxon>
        <taxon>Anaerolineaceae</taxon>
        <taxon>Anaerolinea</taxon>
    </lineage>
</organism>
<feature type="transmembrane region" description="Helical" evidence="1">
    <location>
        <begin position="6"/>
        <end position="27"/>
    </location>
</feature>
<dbReference type="InterPro" id="IPR018746">
    <property type="entry name" value="DUF2298"/>
</dbReference>
<keyword evidence="1" id="KW-0812">Transmembrane</keyword>
<keyword evidence="1" id="KW-0472">Membrane</keyword>
<dbReference type="NCBIfam" id="TIGR03662">
    <property type="entry name" value="Chlor_Arch_YYY"/>
    <property type="match status" value="1"/>
</dbReference>
<evidence type="ECO:0008006" key="4">
    <source>
        <dbReference type="Google" id="ProtNLM"/>
    </source>
</evidence>
<feature type="transmembrane region" description="Helical" evidence="1">
    <location>
        <begin position="483"/>
        <end position="508"/>
    </location>
</feature>
<dbReference type="Pfam" id="PF10060">
    <property type="entry name" value="DUF2298"/>
    <property type="match status" value="1"/>
</dbReference>
<comment type="caution">
    <text evidence="2">The sequence shown here is derived from an EMBL/GenBank/DDBJ whole genome shotgun (WGS) entry which is preliminary data.</text>
</comment>
<feature type="transmembrane region" description="Helical" evidence="1">
    <location>
        <begin position="97"/>
        <end position="120"/>
    </location>
</feature>
<name>A0A3D1JD11_9CHLR</name>
<dbReference type="Proteomes" id="UP000264141">
    <property type="component" value="Unassembled WGS sequence"/>
</dbReference>
<reference evidence="2 3" key="1">
    <citation type="journal article" date="2018" name="Nat. Biotechnol.">
        <title>A standardized bacterial taxonomy based on genome phylogeny substantially revises the tree of life.</title>
        <authorList>
            <person name="Parks D.H."/>
            <person name="Chuvochina M."/>
            <person name="Waite D.W."/>
            <person name="Rinke C."/>
            <person name="Skarshewski A."/>
            <person name="Chaumeil P.A."/>
            <person name="Hugenholtz P."/>
        </authorList>
    </citation>
    <scope>NUCLEOTIDE SEQUENCE [LARGE SCALE GENOMIC DNA]</scope>
    <source>
        <strain evidence="2">UBA8781</strain>
    </source>
</reference>
<evidence type="ECO:0000256" key="1">
    <source>
        <dbReference type="SAM" id="Phobius"/>
    </source>
</evidence>
<dbReference type="AlphaFoldDB" id="A0A3D1JD11"/>